<accession>A0ABZ3F6A9</accession>
<dbReference type="RefSeq" id="WP_343353245.1">
    <property type="nucleotide sequence ID" value="NZ_CP145316.1"/>
</dbReference>
<gene>
    <name evidence="1" type="ORF">V3I05_07880</name>
</gene>
<reference evidence="1 2" key="1">
    <citation type="submission" date="2024-02" db="EMBL/GenBank/DDBJ databases">
        <title>Genome and pathogenicity analysis of Helicobacter mastomyrinus isolated from mice.</title>
        <authorList>
            <person name="Zhu L."/>
        </authorList>
    </citation>
    <scope>NUCLEOTIDE SEQUENCE [LARGE SCALE GENOMIC DNA]</scope>
    <source>
        <strain evidence="1 2">Hm-17</strain>
    </source>
</reference>
<organism evidence="1 2">
    <name type="scientific">Helicobacter mastomyrinus</name>
    <dbReference type="NCBI Taxonomy" id="287948"/>
    <lineage>
        <taxon>Bacteria</taxon>
        <taxon>Pseudomonadati</taxon>
        <taxon>Campylobacterota</taxon>
        <taxon>Epsilonproteobacteria</taxon>
        <taxon>Campylobacterales</taxon>
        <taxon>Helicobacteraceae</taxon>
        <taxon>Helicobacter</taxon>
    </lineage>
</organism>
<proteinExistence type="predicted"/>
<dbReference type="Proteomes" id="UP001434737">
    <property type="component" value="Chromosome"/>
</dbReference>
<name>A0ABZ3F6A9_9HELI</name>
<protein>
    <recommendedName>
        <fullName evidence="3">Tail fiber protein</fullName>
    </recommendedName>
</protein>
<keyword evidence="2" id="KW-1185">Reference proteome</keyword>
<dbReference type="EMBL" id="CP145316">
    <property type="protein sequence ID" value="XAM17599.1"/>
    <property type="molecule type" value="Genomic_DNA"/>
</dbReference>
<evidence type="ECO:0000313" key="1">
    <source>
        <dbReference type="EMBL" id="XAM17599.1"/>
    </source>
</evidence>
<evidence type="ECO:0000313" key="2">
    <source>
        <dbReference type="Proteomes" id="UP001434737"/>
    </source>
</evidence>
<evidence type="ECO:0008006" key="3">
    <source>
        <dbReference type="Google" id="ProtNLM"/>
    </source>
</evidence>
<sequence>MIRGIPTNTGIHILNSQLREQVQTYALVGKEMPKDNSLEEMLLREDLNFDEVREFIFHTASIDIGYFDEHSILTYEINLISINTDKYMYGILLLDMNNQVIASLPTPQVILVEGVGGLMTIKLPIKGEINEVVFVSSDYVSRDEFNVLKASLKPPKVDIPALVEQITPLIQEKKDFLSYAHTIVDSIQARVQYLLVAQKESLREIDKIGEYRLFVRNALPKGYKPLGAILPIWKYPIVYHYLVGTNANVQDNCPSGYFKLPKGGFYTKGTNNPSLVGAFEREGLPNITGGVYRIAETFHDYGWTSGAFAKEGGHNSGGTPQTVDWSNAAAFNFNASRCSAIYGRTNSVEVNHNLLLEGIYCGGGGGVNIKINPCVL</sequence>